<feature type="compositionally biased region" description="Basic and acidic residues" evidence="3">
    <location>
        <begin position="57"/>
        <end position="69"/>
    </location>
</feature>
<organism evidence="5">
    <name type="scientific">Grosmannia clavigera (strain kw1407 / UAMH 11150)</name>
    <name type="common">Blue stain fungus</name>
    <name type="synonym">Graphiocladiella clavigera</name>
    <dbReference type="NCBI Taxonomy" id="655863"/>
    <lineage>
        <taxon>Eukaryota</taxon>
        <taxon>Fungi</taxon>
        <taxon>Dikarya</taxon>
        <taxon>Ascomycota</taxon>
        <taxon>Pezizomycotina</taxon>
        <taxon>Sordariomycetes</taxon>
        <taxon>Sordariomycetidae</taxon>
        <taxon>Ophiostomatales</taxon>
        <taxon>Ophiostomataceae</taxon>
        <taxon>Leptographium</taxon>
    </lineage>
</organism>
<accession>F0XTR1</accession>
<proteinExistence type="predicted"/>
<keyword evidence="1" id="KW-0853">WD repeat</keyword>
<sequence length="622" mass="66752">MPAPFELPGYHWDESRQKFFKTERTATAPTGASWAQAEVRHRQQQDEQRSGCKRRRVEGGGHGRDRDRGQSQGDPPPPPIVRAPVFGRLSVLLERPLDRSAPSASSSSSPLSVAAAAVARGLCYRGQVDCSNSSGGDPERDRTRVSCLYVHDDDGTSDGQNPWPDAMGVLYTNCPRPDGRSDVRAQYIPRDDRGFIPSLWPTEGSLGRLRHLESPHLEGLDVPDASAICYAAASRQLIVTSRRLAEGRRIVRAPGVERSDGICMHVIVPSAEERPRGESRHPDNLAHVYGNGAQDAVYGCAAAPSPASSGMLCVVGAGRGLALINGERLRRGTMTAAMGAGGLGRRRTAGLFLSDYQIGTPPADEESSSSIVTAVDFLDGHPQLVLAGGRRPHPWIVDLRQGQHRSWHSLRGDAGCSPDGEPQVTNAIAHVRSAGSHRVVAAGLRDSMLLYDVRCMGTSFSSFSSSSSQSPVASSVVLRFDEYRNEARLMGTGFDVEPRLNLVAVGDDRNAFSPPTTAASAASSGGGVSLFSMVTGERLATGTDMMRRISQPCRRDTAVPSPLILPRVAAVRFARLPGDCTSSLFVAVGHQVQVYSLGEPFGPEDEDEDEDGPDSPRGPRLR</sequence>
<gene>
    <name evidence="4" type="ORF">CMQ_4835</name>
</gene>
<evidence type="ECO:0000256" key="3">
    <source>
        <dbReference type="SAM" id="MobiDB-lite"/>
    </source>
</evidence>
<dbReference type="GeneID" id="25978090"/>
<evidence type="ECO:0000256" key="1">
    <source>
        <dbReference type="ARBA" id="ARBA00022574"/>
    </source>
</evidence>
<feature type="region of interest" description="Disordered" evidence="3">
    <location>
        <begin position="21"/>
        <end position="83"/>
    </location>
</feature>
<dbReference type="Proteomes" id="UP000007796">
    <property type="component" value="Unassembled WGS sequence"/>
</dbReference>
<dbReference type="EMBL" id="GL630006">
    <property type="protein sequence ID" value="EFW98983.1"/>
    <property type="molecule type" value="Genomic_DNA"/>
</dbReference>
<dbReference type="STRING" id="655863.F0XTR1"/>
<dbReference type="OrthoDB" id="128867at2759"/>
<feature type="region of interest" description="Disordered" evidence="3">
    <location>
        <begin position="597"/>
        <end position="622"/>
    </location>
</feature>
<dbReference type="GO" id="GO:0080008">
    <property type="term" value="C:Cul4-RING E3 ubiquitin ligase complex"/>
    <property type="evidence" value="ECO:0007669"/>
    <property type="project" value="TreeGrafter"/>
</dbReference>
<reference evidence="4 5" key="1">
    <citation type="journal article" date="2011" name="Proc. Natl. Acad. Sci. U.S.A.">
        <title>Genome and transcriptome analyses of the mountain pine beetle-fungal symbiont Grosmannia clavigera, a lodgepole pine pathogen.</title>
        <authorList>
            <person name="DiGuistini S."/>
            <person name="Wang Y."/>
            <person name="Liao N.Y."/>
            <person name="Taylor G."/>
            <person name="Tanguay P."/>
            <person name="Feau N."/>
            <person name="Henrissat B."/>
            <person name="Chan S.K."/>
            <person name="Hesse-Orce U."/>
            <person name="Alamouti S.M."/>
            <person name="Tsui C.K.M."/>
            <person name="Docking R.T."/>
            <person name="Levasseur A."/>
            <person name="Haridas S."/>
            <person name="Robertson G."/>
            <person name="Birol I."/>
            <person name="Holt R.A."/>
            <person name="Marra M.A."/>
            <person name="Hamelin R.C."/>
            <person name="Hirst M."/>
            <person name="Jones S.J.M."/>
            <person name="Bohlmann J."/>
            <person name="Breuil C."/>
        </authorList>
    </citation>
    <scope>NUCLEOTIDE SEQUENCE [LARGE SCALE GENOMIC DNA]</scope>
    <source>
        <strain evidence="5">kw1407 / UAMH 11150</strain>
    </source>
</reference>
<keyword evidence="2" id="KW-0677">Repeat</keyword>
<dbReference type="AlphaFoldDB" id="F0XTR1"/>
<keyword evidence="5" id="KW-1185">Reference proteome</keyword>
<feature type="compositionally biased region" description="Basic and acidic residues" evidence="3">
    <location>
        <begin position="38"/>
        <end position="50"/>
    </location>
</feature>
<protein>
    <recommendedName>
        <fullName evidence="6">Myocyte-specific enhancer factor 2d</fullName>
    </recommendedName>
</protein>
<evidence type="ECO:0000313" key="4">
    <source>
        <dbReference type="EMBL" id="EFW98983.1"/>
    </source>
</evidence>
<feature type="compositionally biased region" description="Acidic residues" evidence="3">
    <location>
        <begin position="602"/>
        <end position="613"/>
    </location>
</feature>
<evidence type="ECO:0008006" key="6">
    <source>
        <dbReference type="Google" id="ProtNLM"/>
    </source>
</evidence>
<dbReference type="eggNOG" id="KOG0205">
    <property type="taxonomic scope" value="Eukaryota"/>
</dbReference>
<dbReference type="RefSeq" id="XP_014168466.1">
    <property type="nucleotide sequence ID" value="XM_014312991.1"/>
</dbReference>
<dbReference type="PANTHER" id="PTHR44472">
    <property type="entry name" value="DDB1- AND CUL4-ASSOCIATED FACTOR 4-RELATED"/>
    <property type="match status" value="1"/>
</dbReference>
<dbReference type="PANTHER" id="PTHR44472:SF1">
    <property type="entry name" value="DDB1 AND CUL4 ASSOCIATED FACTOR 4"/>
    <property type="match status" value="1"/>
</dbReference>
<evidence type="ECO:0000313" key="5">
    <source>
        <dbReference type="Proteomes" id="UP000007796"/>
    </source>
</evidence>
<evidence type="ECO:0000256" key="2">
    <source>
        <dbReference type="ARBA" id="ARBA00022737"/>
    </source>
</evidence>
<dbReference type="InParanoid" id="F0XTR1"/>
<name>F0XTR1_GROCL</name>
<dbReference type="HOGENOM" id="CLU_439437_0_0_1"/>
<dbReference type="InterPro" id="IPR052254">
    <property type="entry name" value="CUL4-DDB1_E3_ligase_receptor"/>
</dbReference>